<dbReference type="CDD" id="cd00158">
    <property type="entry name" value="RHOD"/>
    <property type="match status" value="1"/>
</dbReference>
<proteinExistence type="predicted"/>
<protein>
    <recommendedName>
        <fullName evidence="1">Rhodanese domain-containing protein</fullName>
    </recommendedName>
</protein>
<reference evidence="2" key="1">
    <citation type="submission" date="2009-11" db="EMBL/GenBank/DDBJ databases">
        <authorList>
            <person name="Rhee S.-K."/>
            <person name="Park S.-J."/>
        </authorList>
    </citation>
    <scope>NUCLEOTIDE SEQUENCE</scope>
</reference>
<dbReference type="PANTHER" id="PTHR43031">
    <property type="entry name" value="FAD-DEPENDENT OXIDOREDUCTASE"/>
    <property type="match status" value="1"/>
</dbReference>
<evidence type="ECO:0000259" key="1">
    <source>
        <dbReference type="PROSITE" id="PS50206"/>
    </source>
</evidence>
<dbReference type="SMART" id="SM00450">
    <property type="entry name" value="RHOD"/>
    <property type="match status" value="1"/>
</dbReference>
<organism evidence="2">
    <name type="scientific">uncultured bacterium 9F08</name>
    <dbReference type="NCBI Taxonomy" id="697051"/>
    <lineage>
        <taxon>Bacteria</taxon>
        <taxon>environmental samples</taxon>
    </lineage>
</organism>
<evidence type="ECO:0000313" key="2">
    <source>
        <dbReference type="EMBL" id="ADB12545.1"/>
    </source>
</evidence>
<dbReference type="Gene3D" id="3.40.250.10">
    <property type="entry name" value="Rhodanese-like domain"/>
    <property type="match status" value="1"/>
</dbReference>
<feature type="domain" description="Rhodanese" evidence="1">
    <location>
        <begin position="73"/>
        <end position="167"/>
    </location>
</feature>
<dbReference type="SUPFAM" id="SSF52821">
    <property type="entry name" value="Rhodanese/Cell cycle control phosphatase"/>
    <property type="match status" value="2"/>
</dbReference>
<dbReference type="InterPro" id="IPR036873">
    <property type="entry name" value="Rhodanese-like_dom_sf"/>
</dbReference>
<dbReference type="InterPro" id="IPR001763">
    <property type="entry name" value="Rhodanese-like_dom"/>
</dbReference>
<accession>D2XIT6</accession>
<dbReference type="Pfam" id="PF00581">
    <property type="entry name" value="Rhodanese"/>
    <property type="match status" value="1"/>
</dbReference>
<dbReference type="AlphaFoldDB" id="D2XIT6"/>
<dbReference type="PANTHER" id="PTHR43031:SF16">
    <property type="entry name" value="OXIDOREDUCTASE"/>
    <property type="match status" value="1"/>
</dbReference>
<name>D2XIT6_9BACT</name>
<reference evidence="2" key="2">
    <citation type="journal article" date="2010" name="J. Microbiol.">
        <title>Metagenomic assessment of a sulfur-oxidizing enrichment culture derived from marine sediment.</title>
        <authorList>
            <person name="Jung M.Y."/>
            <person name="Pham V."/>
            <person name="Park S.J."/>
            <person name="Kim S.J."/>
            <person name="Chae J.C."/>
            <person name="Roh Y."/>
            <person name="Rhee S.K."/>
        </authorList>
    </citation>
    <scope>NUCLEOTIDE SEQUENCE</scope>
</reference>
<dbReference type="PROSITE" id="PS50206">
    <property type="entry name" value="RHODANESE_3"/>
    <property type="match status" value="1"/>
</dbReference>
<sequence length="286" mass="32884">MGAWARGSNTTMAKWQLITRIKRTTMNALNKPMLLLLLLPLLFTLPTKANEEFPVRSLYPKVQPIELEELRSRFDGVVVFDVRSGYEYETLHIKGARHLALNDRDFIPALQQLRQEDPRPFVFYCNGHTCKKSYNATQKAQQANIDNVYVFDAGIFTWTSAYPDQAVLLGKSPVDPKQLLSKEKLAEHMLEPEAFGQRVGQNAIVLDIRDTLQKNAISLFPMQQRSVPLDNTRLQSFIDQAKSENRILLIYDAVGKQVRWLQYYLEEQEVPSYYFMKGGAKGFLAY</sequence>
<dbReference type="EMBL" id="GU177851">
    <property type="protein sequence ID" value="ADB12545.1"/>
    <property type="molecule type" value="Genomic_DNA"/>
</dbReference>
<dbReference type="InterPro" id="IPR050229">
    <property type="entry name" value="GlpE_sulfurtransferase"/>
</dbReference>